<dbReference type="EMBL" id="VBOT01000181">
    <property type="protein sequence ID" value="TMQ47487.1"/>
    <property type="molecule type" value="Genomic_DNA"/>
</dbReference>
<reference evidence="2 3" key="1">
    <citation type="journal article" date="2019" name="Nat. Microbiol.">
        <title>Mediterranean grassland soil C-N compound turnover is dependent on rainfall and depth, and is mediated by genomically divergent microorganisms.</title>
        <authorList>
            <person name="Diamond S."/>
            <person name="Andeer P.F."/>
            <person name="Li Z."/>
            <person name="Crits-Christoph A."/>
            <person name="Burstein D."/>
            <person name="Anantharaman K."/>
            <person name="Lane K.R."/>
            <person name="Thomas B.C."/>
            <person name="Pan C."/>
            <person name="Northen T.R."/>
            <person name="Banfield J.F."/>
        </authorList>
    </citation>
    <scope>NUCLEOTIDE SEQUENCE [LARGE SCALE GENOMIC DNA]</scope>
    <source>
        <strain evidence="2">WS_3</strain>
    </source>
</reference>
<dbReference type="InterPro" id="IPR026444">
    <property type="entry name" value="Secre_tail"/>
</dbReference>
<dbReference type="InterPro" id="IPR025965">
    <property type="entry name" value="FlgD/Vpr_Ig-like"/>
</dbReference>
<gene>
    <name evidence="2" type="ORF">E6K73_13610</name>
</gene>
<evidence type="ECO:0000259" key="1">
    <source>
        <dbReference type="Pfam" id="PF13860"/>
    </source>
</evidence>
<name>A0A538S7Z3_UNCEI</name>
<organism evidence="2 3">
    <name type="scientific">Eiseniibacteriota bacterium</name>
    <dbReference type="NCBI Taxonomy" id="2212470"/>
    <lineage>
        <taxon>Bacteria</taxon>
        <taxon>Candidatus Eiseniibacteriota</taxon>
    </lineage>
</organism>
<dbReference type="Gene3D" id="2.60.40.4070">
    <property type="match status" value="1"/>
</dbReference>
<feature type="non-terminal residue" evidence="2">
    <location>
        <position position="1"/>
    </location>
</feature>
<evidence type="ECO:0000313" key="3">
    <source>
        <dbReference type="Proteomes" id="UP000320184"/>
    </source>
</evidence>
<accession>A0A538S7Z3</accession>
<sequence>LGDVALLNRVIPNPFSSTMSYSYRVVDGGEQSVDVGLYDMAGRLVRRLASGSQATGVYTVQWDGRSDAGDQVAPGVYILRARVAGLQRVNRVIFLKR</sequence>
<dbReference type="Proteomes" id="UP000320184">
    <property type="component" value="Unassembled WGS sequence"/>
</dbReference>
<comment type="caution">
    <text evidence="2">The sequence shown here is derived from an EMBL/GenBank/DDBJ whole genome shotgun (WGS) entry which is preliminary data.</text>
</comment>
<evidence type="ECO:0000313" key="2">
    <source>
        <dbReference type="EMBL" id="TMQ47487.1"/>
    </source>
</evidence>
<dbReference type="AlphaFoldDB" id="A0A538S7Z3"/>
<protein>
    <submittedName>
        <fullName evidence="2">T9SS type A sorting domain-containing protein</fullName>
    </submittedName>
</protein>
<dbReference type="Pfam" id="PF13860">
    <property type="entry name" value="FlgD_ig"/>
    <property type="match status" value="1"/>
</dbReference>
<proteinExistence type="predicted"/>
<feature type="domain" description="FlgD/Vpr Ig-like" evidence="1">
    <location>
        <begin position="26"/>
        <end position="81"/>
    </location>
</feature>
<dbReference type="NCBIfam" id="TIGR04183">
    <property type="entry name" value="Por_Secre_tail"/>
    <property type="match status" value="1"/>
</dbReference>